<evidence type="ECO:0000256" key="2">
    <source>
        <dbReference type="SAM" id="Phobius"/>
    </source>
</evidence>
<evidence type="ECO:0000313" key="4">
    <source>
        <dbReference type="Proteomes" id="UP000275267"/>
    </source>
</evidence>
<feature type="compositionally biased region" description="Basic and acidic residues" evidence="1">
    <location>
        <begin position="7"/>
        <end position="26"/>
    </location>
</feature>
<feature type="region of interest" description="Disordered" evidence="1">
    <location>
        <begin position="1"/>
        <end position="54"/>
    </location>
</feature>
<dbReference type="EMBL" id="PQIB02000007">
    <property type="protein sequence ID" value="RLN06986.1"/>
    <property type="molecule type" value="Genomic_DNA"/>
</dbReference>
<feature type="transmembrane region" description="Helical" evidence="2">
    <location>
        <begin position="317"/>
        <end position="338"/>
    </location>
</feature>
<evidence type="ECO:0000313" key="3">
    <source>
        <dbReference type="EMBL" id="RLN06986.1"/>
    </source>
</evidence>
<keyword evidence="2" id="KW-1133">Transmembrane helix</keyword>
<feature type="compositionally biased region" description="Basic and acidic residues" evidence="1">
    <location>
        <begin position="210"/>
        <end position="225"/>
    </location>
</feature>
<comment type="caution">
    <text evidence="3">The sequence shown here is derived from an EMBL/GenBank/DDBJ whole genome shotgun (WGS) entry which is preliminary data.</text>
</comment>
<dbReference type="Proteomes" id="UP000275267">
    <property type="component" value="Unassembled WGS sequence"/>
</dbReference>
<keyword evidence="4" id="KW-1185">Reference proteome</keyword>
<dbReference type="AlphaFoldDB" id="A0A3L6RMD2"/>
<keyword evidence="2" id="KW-0472">Membrane</keyword>
<feature type="compositionally biased region" description="Polar residues" evidence="1">
    <location>
        <begin position="183"/>
        <end position="209"/>
    </location>
</feature>
<evidence type="ECO:0000256" key="1">
    <source>
        <dbReference type="SAM" id="MobiDB-lite"/>
    </source>
</evidence>
<proteinExistence type="predicted"/>
<protein>
    <recommendedName>
        <fullName evidence="5">BZIP domain-containing protein</fullName>
    </recommendedName>
</protein>
<feature type="compositionally biased region" description="Polar residues" evidence="1">
    <location>
        <begin position="147"/>
        <end position="160"/>
    </location>
</feature>
<feature type="compositionally biased region" description="Basic residues" evidence="1">
    <location>
        <begin position="41"/>
        <end position="51"/>
    </location>
</feature>
<sequence length="346" mass="39378">MVESDEYSDRHRNERPEKISEDEHIADAANESAQDREARRLHNRQCAKRRRDANDQRALIQRDLNVEFAAAQDAGFNTPAANIAGITAVLAGNPDPQVQTAVHMVQRALLQINQQNPMPSVSRGRGEGEGESQVSRTPRGHPRRQAAPSNNQQGSRSPQGSRPAIHAPHPEGSVHNYHRVESAPNSHSANNDNKQRGDSVSNSQSANINDKNRKRERERARYAAMSQEEKNARYLRQREVRQKKKGAGCIIDLCCYKYITYNLDGSRFQGSYKLFGSFNTSTCFLTFSYVFLLWFWSMCGYHNISKRIQVEFLALHLISRIFVRVLLLYILIIVQTICRGGWCIER</sequence>
<feature type="region of interest" description="Disordered" evidence="1">
    <location>
        <begin position="113"/>
        <end position="225"/>
    </location>
</feature>
<accession>A0A3L6RMD2</accession>
<feature type="transmembrane region" description="Helical" evidence="2">
    <location>
        <begin position="274"/>
        <end position="297"/>
    </location>
</feature>
<keyword evidence="2" id="KW-0812">Transmembrane</keyword>
<reference evidence="4" key="1">
    <citation type="journal article" date="2019" name="Nat. Commun.">
        <title>The genome of broomcorn millet.</title>
        <authorList>
            <person name="Zou C."/>
            <person name="Miki D."/>
            <person name="Li D."/>
            <person name="Tang Q."/>
            <person name="Xiao L."/>
            <person name="Rajput S."/>
            <person name="Deng P."/>
            <person name="Jia W."/>
            <person name="Huang R."/>
            <person name="Zhang M."/>
            <person name="Sun Y."/>
            <person name="Hu J."/>
            <person name="Fu X."/>
            <person name="Schnable P.S."/>
            <person name="Li F."/>
            <person name="Zhang H."/>
            <person name="Feng B."/>
            <person name="Zhu X."/>
            <person name="Liu R."/>
            <person name="Schnable J.C."/>
            <person name="Zhu J.-K."/>
            <person name="Zhang H."/>
        </authorList>
    </citation>
    <scope>NUCLEOTIDE SEQUENCE [LARGE SCALE GENOMIC DNA]</scope>
</reference>
<name>A0A3L6RMD2_PANMI</name>
<dbReference type="OrthoDB" id="10567492at2759"/>
<evidence type="ECO:0008006" key="5">
    <source>
        <dbReference type="Google" id="ProtNLM"/>
    </source>
</evidence>
<organism evidence="3 4">
    <name type="scientific">Panicum miliaceum</name>
    <name type="common">Proso millet</name>
    <name type="synonym">Broomcorn millet</name>
    <dbReference type="NCBI Taxonomy" id="4540"/>
    <lineage>
        <taxon>Eukaryota</taxon>
        <taxon>Viridiplantae</taxon>
        <taxon>Streptophyta</taxon>
        <taxon>Embryophyta</taxon>
        <taxon>Tracheophyta</taxon>
        <taxon>Spermatophyta</taxon>
        <taxon>Magnoliopsida</taxon>
        <taxon>Liliopsida</taxon>
        <taxon>Poales</taxon>
        <taxon>Poaceae</taxon>
        <taxon>PACMAD clade</taxon>
        <taxon>Panicoideae</taxon>
        <taxon>Panicodae</taxon>
        <taxon>Paniceae</taxon>
        <taxon>Panicinae</taxon>
        <taxon>Panicum</taxon>
        <taxon>Panicum sect. Panicum</taxon>
    </lineage>
</organism>
<gene>
    <name evidence="3" type="ORF">C2845_PM11G18710</name>
</gene>